<evidence type="ECO:0000313" key="3">
    <source>
        <dbReference type="EMBL" id="SPD29618.1"/>
    </source>
</evidence>
<dbReference type="EMBL" id="OIVN01006279">
    <property type="protein sequence ID" value="SPD29618.1"/>
    <property type="molecule type" value="Genomic_DNA"/>
</dbReference>
<proteinExistence type="predicted"/>
<feature type="region of interest" description="Disordered" evidence="1">
    <location>
        <begin position="180"/>
        <end position="232"/>
    </location>
</feature>
<dbReference type="Pfam" id="PF14392">
    <property type="entry name" value="zf-CCHC_4"/>
    <property type="match status" value="1"/>
</dbReference>
<feature type="compositionally biased region" description="Polar residues" evidence="1">
    <location>
        <begin position="215"/>
        <end position="226"/>
    </location>
</feature>
<sequence>MRIRVRVDITKPLCRGRRIGLTNGGEGWVSFRYERLPNFCYWCGIPTHGEKDYEEWLKTGDEEKEKTREYGVWLKASQDRVIRRVQVKVEGRARGAGATMGNKRPVPQPSSTPRRAAPAQSPLMESDPTDMETTEYPEGDILAADILAQNHATFDDQLREIDLAINYSLVSPIISETAGKNKSMRQVDGLGPKSPMQIKKASPPTKDPRSPLGEITNNSPTSNQKPNGGKWKKLAYAKGQGLHDSRTFIVAEKRTCETAFQVEEMETRGTKNARVAVNELLSAEAGVQPRRAQ</sequence>
<dbReference type="AlphaFoldDB" id="A0A2N9IYG3"/>
<accession>A0A2N9IYG3</accession>
<feature type="domain" description="Zinc knuckle CX2CX4HX4C" evidence="2">
    <location>
        <begin position="7"/>
        <end position="52"/>
    </location>
</feature>
<evidence type="ECO:0000259" key="2">
    <source>
        <dbReference type="Pfam" id="PF14392"/>
    </source>
</evidence>
<evidence type="ECO:0000256" key="1">
    <source>
        <dbReference type="SAM" id="MobiDB-lite"/>
    </source>
</evidence>
<gene>
    <name evidence="3" type="ORF">FSB_LOCUS57500</name>
</gene>
<dbReference type="InterPro" id="IPR025836">
    <property type="entry name" value="Zn_knuckle_CX2CX4HX4C"/>
</dbReference>
<name>A0A2N9IYG3_FAGSY</name>
<protein>
    <recommendedName>
        <fullName evidence="2">Zinc knuckle CX2CX4HX4C domain-containing protein</fullName>
    </recommendedName>
</protein>
<feature type="region of interest" description="Disordered" evidence="1">
    <location>
        <begin position="93"/>
        <end position="135"/>
    </location>
</feature>
<reference evidence="3" key="1">
    <citation type="submission" date="2018-02" db="EMBL/GenBank/DDBJ databases">
        <authorList>
            <person name="Cohen D.B."/>
            <person name="Kent A.D."/>
        </authorList>
    </citation>
    <scope>NUCLEOTIDE SEQUENCE</scope>
</reference>
<organism evidence="3">
    <name type="scientific">Fagus sylvatica</name>
    <name type="common">Beechnut</name>
    <dbReference type="NCBI Taxonomy" id="28930"/>
    <lineage>
        <taxon>Eukaryota</taxon>
        <taxon>Viridiplantae</taxon>
        <taxon>Streptophyta</taxon>
        <taxon>Embryophyta</taxon>
        <taxon>Tracheophyta</taxon>
        <taxon>Spermatophyta</taxon>
        <taxon>Magnoliopsida</taxon>
        <taxon>eudicotyledons</taxon>
        <taxon>Gunneridae</taxon>
        <taxon>Pentapetalae</taxon>
        <taxon>rosids</taxon>
        <taxon>fabids</taxon>
        <taxon>Fagales</taxon>
        <taxon>Fagaceae</taxon>
        <taxon>Fagus</taxon>
    </lineage>
</organism>